<evidence type="ECO:0000259" key="4">
    <source>
        <dbReference type="Pfam" id="PF01095"/>
    </source>
</evidence>
<dbReference type="GO" id="GO:0042545">
    <property type="term" value="P:cell wall modification"/>
    <property type="evidence" value="ECO:0007669"/>
    <property type="project" value="InterPro"/>
</dbReference>
<keyword evidence="2" id="KW-0378">Hydrolase</keyword>
<keyword evidence="7" id="KW-1185">Reference proteome</keyword>
<dbReference type="InterPro" id="IPR011050">
    <property type="entry name" value="Pectin_lyase_fold/virulence"/>
</dbReference>
<feature type="domain" description="Pectinesterase catalytic" evidence="4">
    <location>
        <begin position="94"/>
        <end position="169"/>
    </location>
</feature>
<dbReference type="AlphaFoldDB" id="A0A835P4K9"/>
<dbReference type="GO" id="GO:0030599">
    <property type="term" value="F:pectinesterase activity"/>
    <property type="evidence" value="ECO:0007669"/>
    <property type="project" value="InterPro"/>
</dbReference>
<dbReference type="OrthoDB" id="2019149at2759"/>
<dbReference type="UniPathway" id="UPA00545">
    <property type="reaction ID" value="UER00823"/>
</dbReference>
<gene>
    <name evidence="6" type="ORF">HPP92_028642</name>
    <name evidence="5" type="ORF">HPP92_028648</name>
</gene>
<dbReference type="PANTHER" id="PTHR31707">
    <property type="entry name" value="PECTINESTERASE"/>
    <property type="match status" value="1"/>
</dbReference>
<comment type="pathway">
    <text evidence="1">Glycan metabolism; pectin degradation; 2-dehydro-3-deoxy-D-gluconate from pectin: step 1/5.</text>
</comment>
<dbReference type="SUPFAM" id="SSF51126">
    <property type="entry name" value="Pectin lyase-like"/>
    <property type="match status" value="1"/>
</dbReference>
<feature type="domain" description="Pectinesterase catalytic" evidence="4">
    <location>
        <begin position="2"/>
        <end position="43"/>
    </location>
</feature>
<dbReference type="Proteomes" id="UP000636800">
    <property type="component" value="Unassembled WGS sequence"/>
</dbReference>
<dbReference type="Proteomes" id="UP000639772">
    <property type="component" value="Unassembled WGS sequence"/>
</dbReference>
<evidence type="ECO:0000313" key="6">
    <source>
        <dbReference type="EMBL" id="KAG0446875.1"/>
    </source>
</evidence>
<evidence type="ECO:0000313" key="5">
    <source>
        <dbReference type="EMBL" id="KAG0446810.1"/>
    </source>
</evidence>
<proteinExistence type="predicted"/>
<evidence type="ECO:0000313" key="7">
    <source>
        <dbReference type="Proteomes" id="UP000636800"/>
    </source>
</evidence>
<dbReference type="Pfam" id="PF01095">
    <property type="entry name" value="Pectinesterase"/>
    <property type="match status" value="2"/>
</dbReference>
<dbReference type="EMBL" id="JADCNL010000538">
    <property type="protein sequence ID" value="KAG0446875.1"/>
    <property type="molecule type" value="Genomic_DNA"/>
</dbReference>
<organism evidence="5 8">
    <name type="scientific">Vanilla planifolia</name>
    <name type="common">Vanilla</name>
    <dbReference type="NCBI Taxonomy" id="51239"/>
    <lineage>
        <taxon>Eukaryota</taxon>
        <taxon>Viridiplantae</taxon>
        <taxon>Streptophyta</taxon>
        <taxon>Embryophyta</taxon>
        <taxon>Tracheophyta</taxon>
        <taxon>Spermatophyta</taxon>
        <taxon>Magnoliopsida</taxon>
        <taxon>Liliopsida</taxon>
        <taxon>Asparagales</taxon>
        <taxon>Orchidaceae</taxon>
        <taxon>Vanilloideae</taxon>
        <taxon>Vanilleae</taxon>
        <taxon>Vanilla</taxon>
    </lineage>
</organism>
<evidence type="ECO:0000256" key="1">
    <source>
        <dbReference type="ARBA" id="ARBA00005184"/>
    </source>
</evidence>
<accession>A0A835P4K9</accession>
<evidence type="ECO:0000256" key="2">
    <source>
        <dbReference type="ARBA" id="ARBA00022801"/>
    </source>
</evidence>
<dbReference type="EMBL" id="JADCNM010000539">
    <property type="protein sequence ID" value="KAG0446810.1"/>
    <property type="molecule type" value="Genomic_DNA"/>
</dbReference>
<dbReference type="GO" id="GO:0045490">
    <property type="term" value="P:pectin catabolic process"/>
    <property type="evidence" value="ECO:0007669"/>
    <property type="project" value="UniProtKB-UniPathway"/>
</dbReference>
<dbReference type="Gene3D" id="2.160.20.10">
    <property type="entry name" value="Single-stranded right-handed beta-helix, Pectin lyase-like"/>
    <property type="match status" value="2"/>
</dbReference>
<evidence type="ECO:0000256" key="3">
    <source>
        <dbReference type="ARBA" id="ARBA00023085"/>
    </source>
</evidence>
<comment type="caution">
    <text evidence="5">The sequence shown here is derived from an EMBL/GenBank/DDBJ whole genome shotgun (WGS) entry which is preliminary data.</text>
</comment>
<keyword evidence="3" id="KW-0063">Aspartyl esterase</keyword>
<evidence type="ECO:0000313" key="8">
    <source>
        <dbReference type="Proteomes" id="UP000639772"/>
    </source>
</evidence>
<name>A0A835P4K9_VANPL</name>
<sequence>MKEMTIENSAGPEKHQAVALRIGADRAVVYHCSIIGYQDTLYVPLPAPVLPRMRRLRHRGLHLRQCGGGDPKMQYLGAEADGEPEEHHYGAEPQDPNQNTRGFLSTIAGFKLQATSRQCRGSIQTFLGRPWKMYSRGGVHAFSYMGDLIDPAGWLEWNGNFALDTLYYGAST</sequence>
<reference evidence="7 8" key="1">
    <citation type="journal article" date="2020" name="Nat. Food">
        <title>A phased Vanilla planifolia genome enables genetic improvement of flavour and production.</title>
        <authorList>
            <person name="Hasing T."/>
            <person name="Tang H."/>
            <person name="Brym M."/>
            <person name="Khazi F."/>
            <person name="Huang T."/>
            <person name="Chambers A.H."/>
        </authorList>
    </citation>
    <scope>NUCLEOTIDE SEQUENCE [LARGE SCALE GENOMIC DNA]</scope>
    <source>
        <tissue evidence="5">Leaf</tissue>
    </source>
</reference>
<protein>
    <recommendedName>
        <fullName evidence="4">Pectinesterase catalytic domain-containing protein</fullName>
    </recommendedName>
</protein>
<dbReference type="InterPro" id="IPR000070">
    <property type="entry name" value="Pectinesterase_cat"/>
</dbReference>
<dbReference type="InterPro" id="IPR012334">
    <property type="entry name" value="Pectin_lyas_fold"/>
</dbReference>